<dbReference type="Gene3D" id="3.10.150.10">
    <property type="entry name" value="DNA Polymerase III, subunit A, domain 2"/>
    <property type="match status" value="1"/>
</dbReference>
<name>A0A6J5S2Y8_9CAUD</name>
<dbReference type="InterPro" id="IPR046938">
    <property type="entry name" value="DNA_clamp_sf"/>
</dbReference>
<organism evidence="1">
    <name type="scientific">uncultured Caudovirales phage</name>
    <dbReference type="NCBI Taxonomy" id="2100421"/>
    <lineage>
        <taxon>Viruses</taxon>
        <taxon>Duplodnaviria</taxon>
        <taxon>Heunggongvirae</taxon>
        <taxon>Uroviricota</taxon>
        <taxon>Caudoviricetes</taxon>
        <taxon>Peduoviridae</taxon>
        <taxon>Maltschvirus</taxon>
        <taxon>Maltschvirus maltsch</taxon>
    </lineage>
</organism>
<dbReference type="SUPFAM" id="SSF55979">
    <property type="entry name" value="DNA clamp"/>
    <property type="match status" value="1"/>
</dbReference>
<sequence length="218" mass="23396">MTDTIQISTPAGFIDAAMCAVSKEETRHYLKGVFIDARGFIAATNGHMAFAARCNNAYKLADVKPTYPNDALPGVIVPSDAILQAGKAAGRPKGLCYVIERDAQGLWWILYGNARVHFAPVDGSFPDWARIIPAAPAALVAAHFNPLYIGKLGDMAKALRDGKKDAAILFKLHQNGENPALVTFASEDGLGQRTDCCGVLMPMREKGESAFDRAAFIA</sequence>
<proteinExistence type="predicted"/>
<dbReference type="EMBL" id="LR797326">
    <property type="protein sequence ID" value="CAB4202211.1"/>
    <property type="molecule type" value="Genomic_DNA"/>
</dbReference>
<protein>
    <recommendedName>
        <fullName evidence="2">DNA polymerase III, beta chain, central</fullName>
    </recommendedName>
</protein>
<accession>A0A6J5S2Y8</accession>
<reference evidence="1" key="1">
    <citation type="submission" date="2020-05" db="EMBL/GenBank/DDBJ databases">
        <authorList>
            <person name="Chiriac C."/>
            <person name="Salcher M."/>
            <person name="Ghai R."/>
            <person name="Kavagutti S V."/>
        </authorList>
    </citation>
    <scope>NUCLEOTIDE SEQUENCE</scope>
</reference>
<gene>
    <name evidence="1" type="ORF">UFOVP1366_4</name>
</gene>
<evidence type="ECO:0008006" key="2">
    <source>
        <dbReference type="Google" id="ProtNLM"/>
    </source>
</evidence>
<evidence type="ECO:0000313" key="1">
    <source>
        <dbReference type="EMBL" id="CAB4202211.1"/>
    </source>
</evidence>